<feature type="transmembrane region" description="Helical" evidence="11">
    <location>
        <begin position="186"/>
        <end position="209"/>
    </location>
</feature>
<dbReference type="AlphaFoldDB" id="A0A1G2NZ69"/>
<feature type="transmembrane region" description="Helical" evidence="11">
    <location>
        <begin position="230"/>
        <end position="254"/>
    </location>
</feature>
<evidence type="ECO:0000256" key="5">
    <source>
        <dbReference type="ARBA" id="ARBA00022618"/>
    </source>
</evidence>
<keyword evidence="9 10" id="KW-0131">Cell cycle</keyword>
<dbReference type="InterPro" id="IPR004513">
    <property type="entry name" value="FtsX"/>
</dbReference>
<evidence type="ECO:0000256" key="7">
    <source>
        <dbReference type="ARBA" id="ARBA00022989"/>
    </source>
</evidence>
<feature type="domain" description="ABC3 transporter permease C-terminal" evidence="12">
    <location>
        <begin position="188"/>
        <end position="307"/>
    </location>
</feature>
<comment type="caution">
    <text evidence="14">The sequence shown here is derived from an EMBL/GenBank/DDBJ whole genome shotgun (WGS) entry which is preliminary data.</text>
</comment>
<dbReference type="InterPro" id="IPR040690">
    <property type="entry name" value="FtsX_ECD"/>
</dbReference>
<keyword evidence="6 11" id="KW-0812">Transmembrane</keyword>
<evidence type="ECO:0000256" key="6">
    <source>
        <dbReference type="ARBA" id="ARBA00022692"/>
    </source>
</evidence>
<dbReference type="Pfam" id="PF18075">
    <property type="entry name" value="FtsX_ECD"/>
    <property type="match status" value="1"/>
</dbReference>
<dbReference type="GO" id="GO:0051301">
    <property type="term" value="P:cell division"/>
    <property type="evidence" value="ECO:0007669"/>
    <property type="project" value="UniProtKB-KW"/>
</dbReference>
<accession>A0A1G2NZ69</accession>
<feature type="transmembrane region" description="Helical" evidence="11">
    <location>
        <begin position="21"/>
        <end position="48"/>
    </location>
</feature>
<sequence>MFWTNTKRIIRSGFTNFWRNGFISLSSVLIMVITLFVIGSAIFLGAVLQSSLAQLKNKVDINVYFVTTAVEGDVLAVKKSVEGLAEVANVEYVSREDALAKFEERHKNDQLTLQALEELDDNPLGAALNIKAKDPSQYEAIAAFFKSDDALSRNGSSIIDKINYYQNKNAIDKLTKIIQSAEKVSFGLTILLVVLSVIITFNTIRLTIFTSREEISVMRLVGANNMYIRGPFVVSGIIYGIISAVLTLLIFYPVTLSLKGVTENFFTGINLFEYYIANFAQIFLLIVCSGILMGAVSSFLAVRRYLKI</sequence>
<keyword evidence="4 10" id="KW-1003">Cell membrane</keyword>
<comment type="subcellular location">
    <subcellularLocation>
        <location evidence="1">Cell membrane</location>
        <topology evidence="1">Multi-pass membrane protein</topology>
    </subcellularLocation>
</comment>
<evidence type="ECO:0000259" key="12">
    <source>
        <dbReference type="Pfam" id="PF02687"/>
    </source>
</evidence>
<feature type="domain" description="FtsX extracellular" evidence="13">
    <location>
        <begin position="59"/>
        <end position="147"/>
    </location>
</feature>
<evidence type="ECO:0000256" key="1">
    <source>
        <dbReference type="ARBA" id="ARBA00004651"/>
    </source>
</evidence>
<keyword evidence="7 11" id="KW-1133">Transmembrane helix</keyword>
<evidence type="ECO:0000313" key="15">
    <source>
        <dbReference type="Proteomes" id="UP000177269"/>
    </source>
</evidence>
<evidence type="ECO:0000256" key="11">
    <source>
        <dbReference type="SAM" id="Phobius"/>
    </source>
</evidence>
<feature type="transmembrane region" description="Helical" evidence="11">
    <location>
        <begin position="274"/>
        <end position="302"/>
    </location>
</feature>
<dbReference type="Proteomes" id="UP000177269">
    <property type="component" value="Unassembled WGS sequence"/>
</dbReference>
<evidence type="ECO:0000259" key="13">
    <source>
        <dbReference type="Pfam" id="PF18075"/>
    </source>
</evidence>
<keyword evidence="8 10" id="KW-0472">Membrane</keyword>
<evidence type="ECO:0000256" key="8">
    <source>
        <dbReference type="ARBA" id="ARBA00023136"/>
    </source>
</evidence>
<dbReference type="PIRSF" id="PIRSF003097">
    <property type="entry name" value="FtsX"/>
    <property type="match status" value="1"/>
</dbReference>
<proteinExistence type="inferred from homology"/>
<comment type="similarity">
    <text evidence="2 10">Belongs to the ABC-4 integral membrane protein family. FtsX subfamily.</text>
</comment>
<protein>
    <recommendedName>
        <fullName evidence="3 10">Cell division protein FtsX</fullName>
    </recommendedName>
</protein>
<dbReference type="GO" id="GO:0005886">
    <property type="term" value="C:plasma membrane"/>
    <property type="evidence" value="ECO:0007669"/>
    <property type="project" value="UniProtKB-SubCell"/>
</dbReference>
<dbReference type="PANTHER" id="PTHR47755">
    <property type="entry name" value="CELL DIVISION PROTEIN FTSX"/>
    <property type="match status" value="1"/>
</dbReference>
<gene>
    <name evidence="14" type="ORF">A3G52_05060</name>
</gene>
<name>A0A1G2NZ69_9BACT</name>
<evidence type="ECO:0000256" key="4">
    <source>
        <dbReference type="ARBA" id="ARBA00022475"/>
    </source>
</evidence>
<dbReference type="PANTHER" id="PTHR47755:SF1">
    <property type="entry name" value="CELL DIVISION PROTEIN FTSX"/>
    <property type="match status" value="1"/>
</dbReference>
<organism evidence="14 15">
    <name type="scientific">Candidatus Taylorbacteria bacterium RIFCSPLOWO2_12_FULL_43_20</name>
    <dbReference type="NCBI Taxonomy" id="1802332"/>
    <lineage>
        <taxon>Bacteria</taxon>
        <taxon>Candidatus Tayloriibacteriota</taxon>
    </lineage>
</organism>
<dbReference type="InterPro" id="IPR003838">
    <property type="entry name" value="ABC3_permease_C"/>
</dbReference>
<evidence type="ECO:0000313" key="14">
    <source>
        <dbReference type="EMBL" id="OHA41387.1"/>
    </source>
</evidence>
<dbReference type="EMBL" id="MHSK01000035">
    <property type="protein sequence ID" value="OHA41387.1"/>
    <property type="molecule type" value="Genomic_DNA"/>
</dbReference>
<dbReference type="Pfam" id="PF02687">
    <property type="entry name" value="FtsX"/>
    <property type="match status" value="1"/>
</dbReference>
<evidence type="ECO:0000256" key="10">
    <source>
        <dbReference type="PIRNR" id="PIRNR003097"/>
    </source>
</evidence>
<evidence type="ECO:0000256" key="2">
    <source>
        <dbReference type="ARBA" id="ARBA00007379"/>
    </source>
</evidence>
<reference evidence="14 15" key="1">
    <citation type="journal article" date="2016" name="Nat. Commun.">
        <title>Thousands of microbial genomes shed light on interconnected biogeochemical processes in an aquifer system.</title>
        <authorList>
            <person name="Anantharaman K."/>
            <person name="Brown C.T."/>
            <person name="Hug L.A."/>
            <person name="Sharon I."/>
            <person name="Castelle C.J."/>
            <person name="Probst A.J."/>
            <person name="Thomas B.C."/>
            <person name="Singh A."/>
            <person name="Wilkins M.J."/>
            <person name="Karaoz U."/>
            <person name="Brodie E.L."/>
            <person name="Williams K.H."/>
            <person name="Hubbard S.S."/>
            <person name="Banfield J.F."/>
        </authorList>
    </citation>
    <scope>NUCLEOTIDE SEQUENCE [LARGE SCALE GENOMIC DNA]</scope>
</reference>
<keyword evidence="5 10" id="KW-0132">Cell division</keyword>
<evidence type="ECO:0000256" key="9">
    <source>
        <dbReference type="ARBA" id="ARBA00023306"/>
    </source>
</evidence>
<dbReference type="Gene3D" id="3.30.70.3040">
    <property type="match status" value="1"/>
</dbReference>
<evidence type="ECO:0000256" key="3">
    <source>
        <dbReference type="ARBA" id="ARBA00021907"/>
    </source>
</evidence>